<evidence type="ECO:0000313" key="2">
    <source>
        <dbReference type="Proteomes" id="UP000316639"/>
    </source>
</evidence>
<organism evidence="1 2">
    <name type="scientific">Lentzea tibetensis</name>
    <dbReference type="NCBI Taxonomy" id="2591470"/>
    <lineage>
        <taxon>Bacteria</taxon>
        <taxon>Bacillati</taxon>
        <taxon>Actinomycetota</taxon>
        <taxon>Actinomycetes</taxon>
        <taxon>Pseudonocardiales</taxon>
        <taxon>Pseudonocardiaceae</taxon>
        <taxon>Lentzea</taxon>
    </lineage>
</organism>
<dbReference type="RefSeq" id="WP_146359372.1">
    <property type="nucleotide sequence ID" value="NZ_VOBR01000038.1"/>
</dbReference>
<keyword evidence="2" id="KW-1185">Reference proteome</keyword>
<proteinExistence type="predicted"/>
<comment type="caution">
    <text evidence="1">The sequence shown here is derived from an EMBL/GenBank/DDBJ whole genome shotgun (WGS) entry which is preliminary data.</text>
</comment>
<dbReference type="Proteomes" id="UP000316639">
    <property type="component" value="Unassembled WGS sequence"/>
</dbReference>
<protein>
    <submittedName>
        <fullName evidence="1">Uncharacterized protein</fullName>
    </submittedName>
</protein>
<sequence>MLKWWRRVSGRGVPEGFTGALAPDEIVLASAALPDGRHLVATSLGLWLPDGRMVGWHLISKATWSANALTVIEAVVSGEAGGAVLLEDQAPQRFALEVPGKLPQVVHERVTGSIKSRHRKDLPGGGVWFLQRKVAGQDGVVLQARPDPGTDVELVRSIAAAVASKMEQLR</sequence>
<evidence type="ECO:0000313" key="1">
    <source>
        <dbReference type="EMBL" id="TWP45807.1"/>
    </source>
</evidence>
<dbReference type="EMBL" id="VOBR01000038">
    <property type="protein sequence ID" value="TWP45807.1"/>
    <property type="molecule type" value="Genomic_DNA"/>
</dbReference>
<gene>
    <name evidence="1" type="ORF">FKR81_38190</name>
</gene>
<name>A0A563EHJ1_9PSEU</name>
<accession>A0A563EHJ1</accession>
<dbReference type="OrthoDB" id="3397289at2"/>
<dbReference type="AlphaFoldDB" id="A0A563EHJ1"/>
<reference evidence="1 2" key="1">
    <citation type="submission" date="2019-07" db="EMBL/GenBank/DDBJ databases">
        <title>Lentzea xizangensis sp. nov., isolated from Qinghai-Tibetan Plateau Soils.</title>
        <authorList>
            <person name="Huang J."/>
        </authorList>
    </citation>
    <scope>NUCLEOTIDE SEQUENCE [LARGE SCALE GENOMIC DNA]</scope>
    <source>
        <strain evidence="1 2">FXJ1.1311</strain>
    </source>
</reference>